<dbReference type="PANTHER" id="PTHR20889:SF12">
    <property type="entry name" value="LP01149P"/>
    <property type="match status" value="1"/>
</dbReference>
<dbReference type="Gene3D" id="3.40.50.1000">
    <property type="entry name" value="HAD superfamily/HAD-like"/>
    <property type="match status" value="1"/>
</dbReference>
<organism evidence="8 9">
    <name type="scientific">Naegleria fowleri</name>
    <name type="common">Brain eating amoeba</name>
    <dbReference type="NCBI Taxonomy" id="5763"/>
    <lineage>
        <taxon>Eukaryota</taxon>
        <taxon>Discoba</taxon>
        <taxon>Heterolobosea</taxon>
        <taxon>Tetramitia</taxon>
        <taxon>Eutetramitia</taxon>
        <taxon>Vahlkampfiidae</taxon>
        <taxon>Naegleria</taxon>
    </lineage>
</organism>
<sequence>MTATTSLSETMTDDSNESFSTLKKPQLVFMFDFDHTLVDENTDTFIYEGLMPELHSFMKELRHSGVSWTETMRRIFEKLLTRFRIEQLTERMEQCPMSEKTMECLKEIKKHGCEVNIISDSNEYFIGTILRKQGVEDCVTHIHTNTIKMDNEKNTIDITEYSIAYGKPHDCKTCPANMCKGEIVLEIVNHHLGPSSEHNENVIFIYCGDGKNDFCPLKHLRDCDTVLVRKGFSLEKLVTTNGSDLICNIEYWQDYGELYQSIMTKLKVLEEKMNNN</sequence>
<dbReference type="InterPro" id="IPR016965">
    <property type="entry name" value="Pase_PHOSPHO-typ"/>
</dbReference>
<dbReference type="Pfam" id="PF06888">
    <property type="entry name" value="Put_Phosphatase"/>
    <property type="match status" value="1"/>
</dbReference>
<dbReference type="Proteomes" id="UP000444721">
    <property type="component" value="Unassembled WGS sequence"/>
</dbReference>
<evidence type="ECO:0000256" key="5">
    <source>
        <dbReference type="PIRSR" id="PIRSR031051-1"/>
    </source>
</evidence>
<dbReference type="NCBIfam" id="TIGR01488">
    <property type="entry name" value="HAD-SF-IB"/>
    <property type="match status" value="1"/>
</dbReference>
<dbReference type="EMBL" id="VFQX01000072">
    <property type="protein sequence ID" value="KAF0972016.1"/>
    <property type="molecule type" value="Genomic_DNA"/>
</dbReference>
<dbReference type="InterPro" id="IPR006384">
    <property type="entry name" value="HAD_hydro_PyrdxlP_Pase-like"/>
</dbReference>
<evidence type="ECO:0000256" key="4">
    <source>
        <dbReference type="ARBA" id="ARBA00022842"/>
    </source>
</evidence>
<dbReference type="PIRSF" id="PIRSF031051">
    <property type="entry name" value="PyrdxlP_Pase_PHOSPHO2"/>
    <property type="match status" value="1"/>
</dbReference>
<dbReference type="GO" id="GO:0046872">
    <property type="term" value="F:metal ion binding"/>
    <property type="evidence" value="ECO:0007669"/>
    <property type="project" value="UniProtKB-KW"/>
</dbReference>
<name>A0A6A5BBE9_NAEFO</name>
<protein>
    <submittedName>
        <fullName evidence="8">Uncharacterized protein</fullName>
    </submittedName>
</protein>
<dbReference type="NCBIfam" id="TIGR01489">
    <property type="entry name" value="DKMTPPase-SF"/>
    <property type="match status" value="1"/>
</dbReference>
<feature type="binding site" evidence="7">
    <location>
        <position position="209"/>
    </location>
    <ligand>
        <name>Mg(2+)</name>
        <dbReference type="ChEBI" id="CHEBI:18420"/>
    </ligand>
</feature>
<dbReference type="VEuPathDB" id="AmoebaDB:NF0004180"/>
<feature type="active site" description="Proton donor" evidence="5">
    <location>
        <position position="34"/>
    </location>
</feature>
<feature type="binding site" evidence="6">
    <location>
        <position position="120"/>
    </location>
    <ligand>
        <name>substrate</name>
    </ligand>
</feature>
<dbReference type="GO" id="GO:0016791">
    <property type="term" value="F:phosphatase activity"/>
    <property type="evidence" value="ECO:0007669"/>
    <property type="project" value="InterPro"/>
</dbReference>
<dbReference type="InterPro" id="IPR036412">
    <property type="entry name" value="HAD-like_sf"/>
</dbReference>
<dbReference type="GeneID" id="68116927"/>
<dbReference type="SUPFAM" id="SSF56784">
    <property type="entry name" value="HAD-like"/>
    <property type="match status" value="1"/>
</dbReference>
<evidence type="ECO:0000256" key="1">
    <source>
        <dbReference type="ARBA" id="ARBA00001946"/>
    </source>
</evidence>
<accession>A0A6A5BBE9</accession>
<evidence type="ECO:0000256" key="3">
    <source>
        <dbReference type="ARBA" id="ARBA00022801"/>
    </source>
</evidence>
<keyword evidence="4 7" id="KW-0460">Magnesium</keyword>
<feature type="binding site" evidence="7">
    <location>
        <position position="34"/>
    </location>
    <ligand>
        <name>Mg(2+)</name>
        <dbReference type="ChEBI" id="CHEBI:18420"/>
    </ligand>
</feature>
<dbReference type="PANTHER" id="PTHR20889">
    <property type="entry name" value="PHOSPHATASE, ORPHAN 1, 2"/>
    <property type="match status" value="1"/>
</dbReference>
<evidence type="ECO:0000313" key="8">
    <source>
        <dbReference type="EMBL" id="KAF0972016.1"/>
    </source>
</evidence>
<dbReference type="VEuPathDB" id="AmoebaDB:NfTy_087530"/>
<dbReference type="VEuPathDB" id="AmoebaDB:FDP41_009712"/>
<dbReference type="OMA" id="HNLADCF"/>
<dbReference type="InterPro" id="IPR023214">
    <property type="entry name" value="HAD_sf"/>
</dbReference>
<feature type="binding site" evidence="7">
    <location>
        <position position="32"/>
    </location>
    <ligand>
        <name>Mg(2+)</name>
        <dbReference type="ChEBI" id="CHEBI:18420"/>
    </ligand>
</feature>
<comment type="caution">
    <text evidence="8">The sequence shown here is derived from an EMBL/GenBank/DDBJ whole genome shotgun (WGS) entry which is preliminary data.</text>
</comment>
<feature type="binding site" evidence="6">
    <location>
        <position position="43"/>
    </location>
    <ligand>
        <name>substrate</name>
    </ligand>
</feature>
<evidence type="ECO:0000256" key="6">
    <source>
        <dbReference type="PIRSR" id="PIRSR031051-2"/>
    </source>
</evidence>
<gene>
    <name evidence="8" type="ORF">FDP41_009712</name>
</gene>
<evidence type="ECO:0000256" key="7">
    <source>
        <dbReference type="PIRSR" id="PIRSR031051-3"/>
    </source>
</evidence>
<keyword evidence="2 7" id="KW-0479">Metal-binding</keyword>
<evidence type="ECO:0000256" key="2">
    <source>
        <dbReference type="ARBA" id="ARBA00022723"/>
    </source>
</evidence>
<comment type="cofactor">
    <cofactor evidence="1 7">
        <name>Mg(2+)</name>
        <dbReference type="ChEBI" id="CHEBI:18420"/>
    </cofactor>
</comment>
<proteinExistence type="predicted"/>
<feature type="active site" description="Nucleophile" evidence="5">
    <location>
        <position position="32"/>
    </location>
</feature>
<keyword evidence="3" id="KW-0378">Hydrolase</keyword>
<dbReference type="AlphaFoldDB" id="A0A6A5BBE9"/>
<dbReference type="RefSeq" id="XP_044556731.1">
    <property type="nucleotide sequence ID" value="XM_044713700.1"/>
</dbReference>
<evidence type="ECO:0000313" key="9">
    <source>
        <dbReference type="Proteomes" id="UP000444721"/>
    </source>
</evidence>
<reference evidence="8 9" key="1">
    <citation type="journal article" date="2019" name="Sci. Rep.">
        <title>Nanopore sequencing improves the draft genome of the human pathogenic amoeba Naegleria fowleri.</title>
        <authorList>
            <person name="Liechti N."/>
            <person name="Schurch N."/>
            <person name="Bruggmann R."/>
            <person name="Wittwer M."/>
        </authorList>
    </citation>
    <scope>NUCLEOTIDE SEQUENCE [LARGE SCALE GENOMIC DNA]</scope>
    <source>
        <strain evidence="8 9">ATCC 30894</strain>
    </source>
</reference>
<dbReference type="OrthoDB" id="10267182at2759"/>
<keyword evidence="9" id="KW-1185">Reference proteome</keyword>